<gene>
    <name evidence="6" type="ordered locus">Acid_0493</name>
</gene>
<dbReference type="PANTHER" id="PTHR40394">
    <property type="entry name" value="LIPOPROTEIN-RELATED"/>
    <property type="match status" value="1"/>
</dbReference>
<dbReference type="STRING" id="234267.Acid_0493"/>
<evidence type="ECO:0000256" key="4">
    <source>
        <dbReference type="PROSITE-ProRule" id="PRU00433"/>
    </source>
</evidence>
<reference evidence="6" key="1">
    <citation type="submission" date="2006-10" db="EMBL/GenBank/DDBJ databases">
        <title>Complete sequence of Solibacter usitatus Ellin6076.</title>
        <authorList>
            <consortium name="US DOE Joint Genome Institute"/>
            <person name="Copeland A."/>
            <person name="Lucas S."/>
            <person name="Lapidus A."/>
            <person name="Barry K."/>
            <person name="Detter J.C."/>
            <person name="Glavina del Rio T."/>
            <person name="Hammon N."/>
            <person name="Israni S."/>
            <person name="Dalin E."/>
            <person name="Tice H."/>
            <person name="Pitluck S."/>
            <person name="Thompson L.S."/>
            <person name="Brettin T."/>
            <person name="Bruce D."/>
            <person name="Han C."/>
            <person name="Tapia R."/>
            <person name="Gilna P."/>
            <person name="Schmutz J."/>
            <person name="Larimer F."/>
            <person name="Land M."/>
            <person name="Hauser L."/>
            <person name="Kyrpides N."/>
            <person name="Mikhailova N."/>
            <person name="Janssen P.H."/>
            <person name="Kuske C.R."/>
            <person name="Richardson P."/>
        </authorList>
    </citation>
    <scope>NUCLEOTIDE SEQUENCE</scope>
    <source>
        <strain evidence="6">Ellin6076</strain>
    </source>
</reference>
<organism evidence="6">
    <name type="scientific">Solibacter usitatus (strain Ellin6076)</name>
    <dbReference type="NCBI Taxonomy" id="234267"/>
    <lineage>
        <taxon>Bacteria</taxon>
        <taxon>Pseudomonadati</taxon>
        <taxon>Acidobacteriota</taxon>
        <taxon>Terriglobia</taxon>
        <taxon>Bryobacterales</taxon>
        <taxon>Solibacteraceae</taxon>
        <taxon>Candidatus Solibacter</taxon>
    </lineage>
</organism>
<evidence type="ECO:0000256" key="3">
    <source>
        <dbReference type="ARBA" id="ARBA00023004"/>
    </source>
</evidence>
<sequence precursor="true">MRTNYRIGALVLLAAGLSACRQDMHDQPKYIPLRPSDFFQDGRSARPLSEGTIARGHLNDDPAFFTGKGPDGKLITYFPIAVNKDVILRGQQRFNVYCSPCHDRTGSGNGMIVRRGYRRPPSYHMQRLIDQPDGHFFDVMTNGFGAMPDYAVQIQPQDRWAIVAYIRALQLSQQATINDVPADARGQLGGAK</sequence>
<dbReference type="KEGG" id="sus:Acid_0493"/>
<evidence type="ECO:0000313" key="6">
    <source>
        <dbReference type="EMBL" id="ABJ81503.1"/>
    </source>
</evidence>
<dbReference type="AlphaFoldDB" id="Q02BR3"/>
<evidence type="ECO:0000256" key="1">
    <source>
        <dbReference type="ARBA" id="ARBA00022617"/>
    </source>
</evidence>
<dbReference type="PROSITE" id="PS51257">
    <property type="entry name" value="PROKAR_LIPOPROTEIN"/>
    <property type="match status" value="1"/>
</dbReference>
<dbReference type="eggNOG" id="COG2010">
    <property type="taxonomic scope" value="Bacteria"/>
</dbReference>
<proteinExistence type="predicted"/>
<evidence type="ECO:0000259" key="5">
    <source>
        <dbReference type="PROSITE" id="PS51007"/>
    </source>
</evidence>
<dbReference type="GO" id="GO:0020037">
    <property type="term" value="F:heme binding"/>
    <property type="evidence" value="ECO:0007669"/>
    <property type="project" value="InterPro"/>
</dbReference>
<dbReference type="GO" id="GO:0046872">
    <property type="term" value="F:metal ion binding"/>
    <property type="evidence" value="ECO:0007669"/>
    <property type="project" value="UniProtKB-KW"/>
</dbReference>
<dbReference type="Gene3D" id="1.10.760.10">
    <property type="entry name" value="Cytochrome c-like domain"/>
    <property type="match status" value="1"/>
</dbReference>
<name>Q02BR3_SOLUE</name>
<dbReference type="Pfam" id="PF13442">
    <property type="entry name" value="Cytochrome_CBB3"/>
    <property type="match status" value="1"/>
</dbReference>
<dbReference type="SUPFAM" id="SSF46626">
    <property type="entry name" value="Cytochrome c"/>
    <property type="match status" value="1"/>
</dbReference>
<dbReference type="PROSITE" id="PS51007">
    <property type="entry name" value="CYTC"/>
    <property type="match status" value="1"/>
</dbReference>
<keyword evidence="1 4" id="KW-0349">Heme</keyword>
<protein>
    <recommendedName>
        <fullName evidence="5">Cytochrome c domain-containing protein</fullName>
    </recommendedName>
</protein>
<accession>Q02BR3</accession>
<dbReference type="InParanoid" id="Q02BR3"/>
<dbReference type="HOGENOM" id="CLU_088548_1_0_0"/>
<dbReference type="InterPro" id="IPR009056">
    <property type="entry name" value="Cyt_c-like_dom"/>
</dbReference>
<dbReference type="PANTHER" id="PTHR40394:SF2">
    <property type="entry name" value="QUINOL:CYTOCHROME C OXIDOREDUCTASE MEMBRANE PROTEIN"/>
    <property type="match status" value="1"/>
</dbReference>
<feature type="domain" description="Cytochrome c" evidence="5">
    <location>
        <begin position="85"/>
        <end position="170"/>
    </location>
</feature>
<dbReference type="InterPro" id="IPR036909">
    <property type="entry name" value="Cyt_c-like_dom_sf"/>
</dbReference>
<evidence type="ECO:0000256" key="2">
    <source>
        <dbReference type="ARBA" id="ARBA00022723"/>
    </source>
</evidence>
<keyword evidence="3 4" id="KW-0408">Iron</keyword>
<dbReference type="GO" id="GO:0009055">
    <property type="term" value="F:electron transfer activity"/>
    <property type="evidence" value="ECO:0007669"/>
    <property type="project" value="InterPro"/>
</dbReference>
<dbReference type="EMBL" id="CP000473">
    <property type="protein sequence ID" value="ABJ81503.1"/>
    <property type="molecule type" value="Genomic_DNA"/>
</dbReference>
<keyword evidence="2 4" id="KW-0479">Metal-binding</keyword>